<comment type="caution">
    <text evidence="2">The sequence shown here is derived from an EMBL/GenBank/DDBJ whole genome shotgun (WGS) entry which is preliminary data.</text>
</comment>
<keyword evidence="1" id="KW-1133">Transmembrane helix</keyword>
<feature type="transmembrane region" description="Helical" evidence="1">
    <location>
        <begin position="18"/>
        <end position="40"/>
    </location>
</feature>
<feature type="transmembrane region" description="Helical" evidence="1">
    <location>
        <begin position="81"/>
        <end position="103"/>
    </location>
</feature>
<sequence>MANISPWSLETLDMLAKTFVGCLAETIAFHGGVILSCFLLQRALDAFKAHLPTKRRERAGGVTSPKEEEVPAIRKEFRFSLIPLALFYSSLTKLFLLFLLTIWRPSNSPSTPTNPANDNSTASWVTSNSVQQVLSVLDFLEDDKLDREWIVRNVLGGMSAGFGLRVILDSHPLFVTMTILVGWATKTAIAGFVGNWIGGNRIAEIWMAYSIP</sequence>
<keyword evidence="3" id="KW-1185">Reference proteome</keyword>
<keyword evidence="1" id="KW-0472">Membrane</keyword>
<protein>
    <submittedName>
        <fullName evidence="2">Sterol homeostasis protein</fullName>
    </submittedName>
</protein>
<evidence type="ECO:0000313" key="2">
    <source>
        <dbReference type="EMBL" id="KAL0058445.1"/>
    </source>
</evidence>
<dbReference type="EMBL" id="JBBXMP010000314">
    <property type="protein sequence ID" value="KAL0058445.1"/>
    <property type="molecule type" value="Genomic_DNA"/>
</dbReference>
<accession>A0ABR2ZAZ7</accession>
<evidence type="ECO:0000256" key="1">
    <source>
        <dbReference type="SAM" id="Phobius"/>
    </source>
</evidence>
<proteinExistence type="predicted"/>
<reference evidence="2 3" key="1">
    <citation type="submission" date="2024-05" db="EMBL/GenBank/DDBJ databases">
        <title>A draft genome resource for the thread blight pathogen Marasmius tenuissimus strain MS-2.</title>
        <authorList>
            <person name="Yulfo-Soto G.E."/>
            <person name="Baruah I.K."/>
            <person name="Amoako-Attah I."/>
            <person name="Bukari Y."/>
            <person name="Meinhardt L.W."/>
            <person name="Bailey B.A."/>
            <person name="Cohen S.P."/>
        </authorList>
    </citation>
    <scope>NUCLEOTIDE SEQUENCE [LARGE SCALE GENOMIC DNA]</scope>
    <source>
        <strain evidence="2 3">MS-2</strain>
    </source>
</reference>
<name>A0ABR2ZAZ7_9AGAR</name>
<organism evidence="2 3">
    <name type="scientific">Marasmius tenuissimus</name>
    <dbReference type="NCBI Taxonomy" id="585030"/>
    <lineage>
        <taxon>Eukaryota</taxon>
        <taxon>Fungi</taxon>
        <taxon>Dikarya</taxon>
        <taxon>Basidiomycota</taxon>
        <taxon>Agaricomycotina</taxon>
        <taxon>Agaricomycetes</taxon>
        <taxon>Agaricomycetidae</taxon>
        <taxon>Agaricales</taxon>
        <taxon>Marasmiineae</taxon>
        <taxon>Marasmiaceae</taxon>
        <taxon>Marasmius</taxon>
    </lineage>
</organism>
<keyword evidence="1" id="KW-0812">Transmembrane</keyword>
<gene>
    <name evidence="2" type="primary">ARV1</name>
    <name evidence="2" type="ORF">AAF712_014881</name>
</gene>
<dbReference type="Proteomes" id="UP001437256">
    <property type="component" value="Unassembled WGS sequence"/>
</dbReference>
<evidence type="ECO:0000313" key="3">
    <source>
        <dbReference type="Proteomes" id="UP001437256"/>
    </source>
</evidence>